<dbReference type="InterPro" id="IPR052796">
    <property type="entry name" value="Nod_factor_sulfotransferase"/>
</dbReference>
<dbReference type="SUPFAM" id="SSF52540">
    <property type="entry name" value="P-loop containing nucleoside triphosphate hydrolases"/>
    <property type="match status" value="1"/>
</dbReference>
<dbReference type="EC" id="2.8.2.-" evidence="2"/>
<dbReference type="AlphaFoldDB" id="A0A8T2S0S6"/>
<feature type="domain" description="Sulfotransferase" evidence="4">
    <location>
        <begin position="107"/>
        <end position="308"/>
    </location>
</feature>
<accession>A0A8T2S0S6</accession>
<evidence type="ECO:0000256" key="2">
    <source>
        <dbReference type="RuleBase" id="RU361155"/>
    </source>
</evidence>
<keyword evidence="6" id="KW-1185">Reference proteome</keyword>
<dbReference type="InterPro" id="IPR027417">
    <property type="entry name" value="P-loop_NTPase"/>
</dbReference>
<keyword evidence="3" id="KW-1133">Transmembrane helix</keyword>
<dbReference type="OMA" id="VRYFTIL"/>
<evidence type="ECO:0000256" key="3">
    <source>
        <dbReference type="SAM" id="Phobius"/>
    </source>
</evidence>
<keyword evidence="1" id="KW-0934">Plastid</keyword>
<dbReference type="EMBL" id="CM035428">
    <property type="protein sequence ID" value="KAH7301527.1"/>
    <property type="molecule type" value="Genomic_DNA"/>
</dbReference>
<gene>
    <name evidence="5" type="ORF">KP509_23G030800</name>
</gene>
<dbReference type="GO" id="GO:0008146">
    <property type="term" value="F:sulfotransferase activity"/>
    <property type="evidence" value="ECO:0007669"/>
    <property type="project" value="InterPro"/>
</dbReference>
<protein>
    <recommendedName>
        <fullName evidence="2">Sulfotransferase</fullName>
        <ecNumber evidence="2">2.8.2.-</ecNumber>
    </recommendedName>
</protein>
<dbReference type="OrthoDB" id="2015035at2759"/>
<evidence type="ECO:0000256" key="1">
    <source>
        <dbReference type="ARBA" id="ARBA00022528"/>
    </source>
</evidence>
<dbReference type="Pfam" id="PF00685">
    <property type="entry name" value="Sulfotransfer_1"/>
    <property type="match status" value="1"/>
</dbReference>
<dbReference type="Proteomes" id="UP000825935">
    <property type="component" value="Chromosome 23"/>
</dbReference>
<name>A0A8T2S0S6_CERRI</name>
<keyword evidence="3" id="KW-0472">Membrane</keyword>
<sequence length="351" mass="40491">MTVVQVQPKEDILFQYFLDGKTHKKKSVSWRLLMVIIVGFCGLSLCFVRVGRRTLLKEAGLYGKDPVSHFHCPNILNNASNSIQLHYPRPKSYQRGECICTPVHFFVILSMQRSGSGWFETLLNDHPNISSHGEIFHRGSMQERNLNFIKRRIGEVYNLDYNSSAAKNVCTSAVGFKWMLNQGALEYHKEIISYFRKRGVSVIFLLRRNLLRRLVSILANAYDREAKLINGTHKSHVHSKQEAAELAAFKPTIKEDTLVDSFRKAVELSQNALKLFHGTRHIVIYYEDLVKNKKKLDQVQEFLGVRIVPLKSNQVKIHIQPLSDQIRNWDSVNKTLRGTEFEDFLADAEYI</sequence>
<organism evidence="5 6">
    <name type="scientific">Ceratopteris richardii</name>
    <name type="common">Triangle waterfern</name>
    <dbReference type="NCBI Taxonomy" id="49495"/>
    <lineage>
        <taxon>Eukaryota</taxon>
        <taxon>Viridiplantae</taxon>
        <taxon>Streptophyta</taxon>
        <taxon>Embryophyta</taxon>
        <taxon>Tracheophyta</taxon>
        <taxon>Polypodiopsida</taxon>
        <taxon>Polypodiidae</taxon>
        <taxon>Polypodiales</taxon>
        <taxon>Pteridineae</taxon>
        <taxon>Pteridaceae</taxon>
        <taxon>Parkerioideae</taxon>
        <taxon>Ceratopteris</taxon>
    </lineage>
</organism>
<proteinExistence type="inferred from homology"/>
<dbReference type="InterPro" id="IPR000863">
    <property type="entry name" value="Sulfotransferase_dom"/>
</dbReference>
<reference evidence="5 6" key="1">
    <citation type="submission" date="2021-08" db="EMBL/GenBank/DDBJ databases">
        <title>WGS assembly of Ceratopteris richardii.</title>
        <authorList>
            <person name="Marchant D.B."/>
            <person name="Chen G."/>
            <person name="Jenkins J."/>
            <person name="Shu S."/>
            <person name="Leebens-Mack J."/>
            <person name="Grimwood J."/>
            <person name="Schmutz J."/>
            <person name="Soltis P."/>
            <person name="Soltis D."/>
            <person name="Chen Z.-H."/>
        </authorList>
    </citation>
    <scope>NUCLEOTIDE SEQUENCE [LARGE SCALE GENOMIC DNA]</scope>
    <source>
        <strain evidence="5">Whitten #5841</strain>
        <tissue evidence="5">Leaf</tissue>
    </source>
</reference>
<dbReference type="PANTHER" id="PTHR32175">
    <property type="entry name" value="PROTEIN, PUTATIVE, EXPRESSED-RELATED"/>
    <property type="match status" value="1"/>
</dbReference>
<dbReference type="PANTHER" id="PTHR32175:SF26">
    <property type="entry name" value="PROTEIN, PUTATIVE, EXPRESSED-RELATED"/>
    <property type="match status" value="1"/>
</dbReference>
<evidence type="ECO:0000313" key="6">
    <source>
        <dbReference type="Proteomes" id="UP000825935"/>
    </source>
</evidence>
<keyword evidence="3" id="KW-0812">Transmembrane</keyword>
<keyword evidence="2" id="KW-0808">Transferase</keyword>
<evidence type="ECO:0000313" key="5">
    <source>
        <dbReference type="EMBL" id="KAH7301527.1"/>
    </source>
</evidence>
<comment type="caution">
    <text evidence="5">The sequence shown here is derived from an EMBL/GenBank/DDBJ whole genome shotgun (WGS) entry which is preliminary data.</text>
</comment>
<evidence type="ECO:0000259" key="4">
    <source>
        <dbReference type="Pfam" id="PF00685"/>
    </source>
</evidence>
<feature type="transmembrane region" description="Helical" evidence="3">
    <location>
        <begin position="28"/>
        <end position="48"/>
    </location>
</feature>
<keyword evidence="1" id="KW-0150">Chloroplast</keyword>
<comment type="similarity">
    <text evidence="2">Belongs to the sulfotransferase 1 family.</text>
</comment>
<dbReference type="Gene3D" id="3.40.50.300">
    <property type="entry name" value="P-loop containing nucleotide triphosphate hydrolases"/>
    <property type="match status" value="1"/>
</dbReference>